<dbReference type="PANTHER" id="PTHR30329:SF20">
    <property type="entry name" value="EXPORTED PROTEIN"/>
    <property type="match status" value="1"/>
</dbReference>
<dbReference type="InterPro" id="IPR036737">
    <property type="entry name" value="OmpA-like_sf"/>
</dbReference>
<accession>A0A3N4YR54</accession>
<evidence type="ECO:0000313" key="4">
    <source>
        <dbReference type="EMBL" id="RPF20980.1"/>
    </source>
</evidence>
<evidence type="ECO:0000259" key="3">
    <source>
        <dbReference type="PROSITE" id="PS51123"/>
    </source>
</evidence>
<dbReference type="EMBL" id="RKQZ01000001">
    <property type="protein sequence ID" value="RPF20980.1"/>
    <property type="molecule type" value="Genomic_DNA"/>
</dbReference>
<dbReference type="GO" id="GO:0016020">
    <property type="term" value="C:membrane"/>
    <property type="evidence" value="ECO:0007669"/>
    <property type="project" value="UniProtKB-UniRule"/>
</dbReference>
<keyword evidence="2" id="KW-1133">Transmembrane helix</keyword>
<dbReference type="InterPro" id="IPR050330">
    <property type="entry name" value="Bact_OuterMem_StrucFunc"/>
</dbReference>
<sequence length="266" mass="29451">MLRRTPWARRAEQGDENPYWISFSDLMSALLLIFILTLVVVIVRLQDQQSALTEAKQTVAQQEAMFVAQVDTLRESERIRAEMLTEIADKLAKQGIEVQVDESNSVLSIPTSLLGFESGSYEVAEAHRGRAVTIGKVVAEVISTDERYRVLDTVFVEGHTDNAPFDGLDGTGNWGLSTFRAISLWRVWESADGANRLKALRSEAGEPLFSVSGYGQTRPVEANQATESGKAKNRRIDLRFTVVRPTAADLAKIVEHEAEVSESVGR</sequence>
<dbReference type="AlphaFoldDB" id="A0A3N4YR54"/>
<dbReference type="SUPFAM" id="SSF103088">
    <property type="entry name" value="OmpA-like"/>
    <property type="match status" value="1"/>
</dbReference>
<feature type="transmembrane region" description="Helical" evidence="2">
    <location>
        <begin position="20"/>
        <end position="43"/>
    </location>
</feature>
<keyword evidence="1 2" id="KW-0472">Membrane</keyword>
<evidence type="ECO:0000256" key="2">
    <source>
        <dbReference type="SAM" id="Phobius"/>
    </source>
</evidence>
<keyword evidence="4" id="KW-0282">Flagellum</keyword>
<feature type="domain" description="OmpA-like" evidence="3">
    <location>
        <begin position="103"/>
        <end position="244"/>
    </location>
</feature>
<protein>
    <submittedName>
        <fullName evidence="4">Flagellar motor protein MotB</fullName>
    </submittedName>
</protein>
<reference evidence="4 5" key="1">
    <citation type="submission" date="2018-11" db="EMBL/GenBank/DDBJ databases">
        <title>Sequencing the genomes of 1000 actinobacteria strains.</title>
        <authorList>
            <person name="Klenk H.-P."/>
        </authorList>
    </citation>
    <scope>NUCLEOTIDE SEQUENCE [LARGE SCALE GENOMIC DNA]</scope>
    <source>
        <strain evidence="4 5">DSM 15700</strain>
    </source>
</reference>
<dbReference type="Proteomes" id="UP000280501">
    <property type="component" value="Unassembled WGS sequence"/>
</dbReference>
<dbReference type="InterPro" id="IPR006665">
    <property type="entry name" value="OmpA-like"/>
</dbReference>
<keyword evidence="4" id="KW-0966">Cell projection</keyword>
<keyword evidence="4" id="KW-0969">Cilium</keyword>
<organism evidence="4 5">
    <name type="scientific">Myceligenerans xiligouense</name>
    <dbReference type="NCBI Taxonomy" id="253184"/>
    <lineage>
        <taxon>Bacteria</taxon>
        <taxon>Bacillati</taxon>
        <taxon>Actinomycetota</taxon>
        <taxon>Actinomycetes</taxon>
        <taxon>Micrococcales</taxon>
        <taxon>Promicromonosporaceae</taxon>
        <taxon>Myceligenerans</taxon>
    </lineage>
</organism>
<name>A0A3N4YR54_9MICO</name>
<keyword evidence="5" id="KW-1185">Reference proteome</keyword>
<dbReference type="Gene3D" id="3.30.1330.60">
    <property type="entry name" value="OmpA-like domain"/>
    <property type="match status" value="1"/>
</dbReference>
<evidence type="ECO:0000256" key="1">
    <source>
        <dbReference type="PROSITE-ProRule" id="PRU00473"/>
    </source>
</evidence>
<evidence type="ECO:0000313" key="5">
    <source>
        <dbReference type="Proteomes" id="UP000280501"/>
    </source>
</evidence>
<comment type="caution">
    <text evidence="4">The sequence shown here is derived from an EMBL/GenBank/DDBJ whole genome shotgun (WGS) entry which is preliminary data.</text>
</comment>
<keyword evidence="2" id="KW-0812">Transmembrane</keyword>
<dbReference type="RefSeq" id="WP_246012245.1">
    <property type="nucleotide sequence ID" value="NZ_RKQZ01000001.1"/>
</dbReference>
<dbReference type="PANTHER" id="PTHR30329">
    <property type="entry name" value="STATOR ELEMENT OF FLAGELLAR MOTOR COMPLEX"/>
    <property type="match status" value="1"/>
</dbReference>
<dbReference type="PROSITE" id="PS51123">
    <property type="entry name" value="OMPA_2"/>
    <property type="match status" value="1"/>
</dbReference>
<proteinExistence type="predicted"/>
<gene>
    <name evidence="4" type="ORF">EDD34_1588</name>
</gene>